<evidence type="ECO:0000313" key="1">
    <source>
        <dbReference type="EMBL" id="VDM31642.1"/>
    </source>
</evidence>
<accession>A0A0R3X218</accession>
<evidence type="ECO:0000313" key="2">
    <source>
        <dbReference type="Proteomes" id="UP000274429"/>
    </source>
</evidence>
<organism evidence="3">
    <name type="scientific">Hydatigena taeniaeformis</name>
    <name type="common">Feline tapeworm</name>
    <name type="synonym">Taenia taeniaeformis</name>
    <dbReference type="NCBI Taxonomy" id="6205"/>
    <lineage>
        <taxon>Eukaryota</taxon>
        <taxon>Metazoa</taxon>
        <taxon>Spiralia</taxon>
        <taxon>Lophotrochozoa</taxon>
        <taxon>Platyhelminthes</taxon>
        <taxon>Cestoda</taxon>
        <taxon>Eucestoda</taxon>
        <taxon>Cyclophyllidea</taxon>
        <taxon>Taeniidae</taxon>
        <taxon>Hydatigera</taxon>
    </lineage>
</organism>
<reference evidence="1 2" key="2">
    <citation type="submission" date="2018-11" db="EMBL/GenBank/DDBJ databases">
        <authorList>
            <consortium name="Pathogen Informatics"/>
        </authorList>
    </citation>
    <scope>NUCLEOTIDE SEQUENCE [LARGE SCALE GENOMIC DNA]</scope>
</reference>
<dbReference type="Proteomes" id="UP000274429">
    <property type="component" value="Unassembled WGS sequence"/>
</dbReference>
<reference evidence="3" key="1">
    <citation type="submission" date="2017-02" db="UniProtKB">
        <authorList>
            <consortium name="WormBaseParasite"/>
        </authorList>
    </citation>
    <scope>IDENTIFICATION</scope>
</reference>
<dbReference type="AlphaFoldDB" id="A0A0R3X218"/>
<dbReference type="EMBL" id="UYWX01020359">
    <property type="protein sequence ID" value="VDM31642.1"/>
    <property type="molecule type" value="Genomic_DNA"/>
</dbReference>
<protein>
    <submittedName>
        <fullName evidence="3">Secreted protein</fullName>
    </submittedName>
</protein>
<evidence type="ECO:0000313" key="3">
    <source>
        <dbReference type="WBParaSite" id="TTAC_0000729901-mRNA-1"/>
    </source>
</evidence>
<keyword evidence="2" id="KW-1185">Reference proteome</keyword>
<dbReference type="WBParaSite" id="TTAC_0000729901-mRNA-1">
    <property type="protein sequence ID" value="TTAC_0000729901-mRNA-1"/>
    <property type="gene ID" value="TTAC_0000729901"/>
</dbReference>
<proteinExistence type="predicted"/>
<sequence length="72" mass="8221">MMNHFWRLGVHLPTIVISQSAASDRIISRGRHVVSGIETRPLINGSLTLIRHLDINRRLNARKKAEMEDPSH</sequence>
<gene>
    <name evidence="1" type="ORF">TTAC_LOCUS7284</name>
</gene>
<name>A0A0R3X218_HYDTA</name>